<reference evidence="1" key="1">
    <citation type="journal article" date="2021" name="Proc. Natl. Acad. Sci. U.S.A.">
        <title>A Catalog of Tens of Thousands of Viruses from Human Metagenomes Reveals Hidden Associations with Chronic Diseases.</title>
        <authorList>
            <person name="Tisza M.J."/>
            <person name="Buck C.B."/>
        </authorList>
    </citation>
    <scope>NUCLEOTIDE SEQUENCE</scope>
    <source>
        <strain evidence="1">CtaDn21</strain>
    </source>
</reference>
<evidence type="ECO:0000313" key="1">
    <source>
        <dbReference type="EMBL" id="DAF98260.1"/>
    </source>
</evidence>
<accession>A0A8S5UUZ8</accession>
<dbReference type="EMBL" id="BK016144">
    <property type="protein sequence ID" value="DAF98260.1"/>
    <property type="molecule type" value="Genomic_DNA"/>
</dbReference>
<organism evidence="1">
    <name type="scientific">Siphoviridae sp. ctaDn21</name>
    <dbReference type="NCBI Taxonomy" id="2825563"/>
    <lineage>
        <taxon>Viruses</taxon>
        <taxon>Duplodnaviria</taxon>
        <taxon>Heunggongvirae</taxon>
        <taxon>Uroviricota</taxon>
        <taxon>Caudoviricetes</taxon>
    </lineage>
</organism>
<name>A0A8S5UUZ8_9CAUD</name>
<proteinExistence type="predicted"/>
<sequence>MSKEKRNGYLSSWEKAIHETNIKLTLEQEEAILKAFNDAGSDLIEKIRKSRNGYLPKRVYKDYAYDLHKVLVHVMHEYSEKAAENAVDGQVLHLLNILGEDGNATAKYFEKDVRAASLVFSRKAAEAVTKGEIYKDGKNLSKRVWSSAARAGNDVQQIVTQGLASGMSAVDMAKMLEQYIDPKARKEWDFDKIAEKLGRTTARKYENLEYNALRLARTTISHSATAGVRQWGKVNPFARKVQWHSVHAPGRTCQACIDLDGEVFPIEECPFDHPNGMCYQTIWYEDSLEEIADELRGWIDGEPNDLLDAWYEDLNAGKTEKYSDLDFVKSY</sequence>
<protein>
    <submittedName>
        <fullName evidence="1">Minor capsid protein</fullName>
    </submittedName>
</protein>